<dbReference type="CDD" id="cd19934">
    <property type="entry name" value="REC_OmpR_EcPhoP-like"/>
    <property type="match status" value="1"/>
</dbReference>
<feature type="domain" description="OmpR/PhoB-type" evidence="5">
    <location>
        <begin position="124"/>
        <end position="218"/>
    </location>
</feature>
<comment type="caution">
    <text evidence="6">The sequence shown here is derived from an EMBL/GenBank/DDBJ whole genome shotgun (WGS) entry which is preliminary data.</text>
</comment>
<dbReference type="PROSITE" id="PS51755">
    <property type="entry name" value="OMPR_PHOB"/>
    <property type="match status" value="1"/>
</dbReference>
<evidence type="ECO:0000313" key="7">
    <source>
        <dbReference type="Proteomes" id="UP001596303"/>
    </source>
</evidence>
<dbReference type="CDD" id="cd00383">
    <property type="entry name" value="trans_reg_C"/>
    <property type="match status" value="1"/>
</dbReference>
<organism evidence="6 7">
    <name type="scientific">Ponticaulis profundi</name>
    <dbReference type="NCBI Taxonomy" id="2665222"/>
    <lineage>
        <taxon>Bacteria</taxon>
        <taxon>Pseudomonadati</taxon>
        <taxon>Pseudomonadota</taxon>
        <taxon>Alphaproteobacteria</taxon>
        <taxon>Hyphomonadales</taxon>
        <taxon>Hyphomonadaceae</taxon>
        <taxon>Ponticaulis</taxon>
    </lineage>
</organism>
<dbReference type="InterPro" id="IPR001789">
    <property type="entry name" value="Sig_transdc_resp-reg_receiver"/>
</dbReference>
<dbReference type="SMART" id="SM00862">
    <property type="entry name" value="Trans_reg_C"/>
    <property type="match status" value="1"/>
</dbReference>
<accession>A0ABW1S5D5</accession>
<dbReference type="Pfam" id="PF00072">
    <property type="entry name" value="Response_reg"/>
    <property type="match status" value="1"/>
</dbReference>
<dbReference type="InterPro" id="IPR001867">
    <property type="entry name" value="OmpR/PhoB-type_DNA-bd"/>
</dbReference>
<dbReference type="Proteomes" id="UP001596303">
    <property type="component" value="Unassembled WGS sequence"/>
</dbReference>
<evidence type="ECO:0000256" key="1">
    <source>
        <dbReference type="ARBA" id="ARBA00023125"/>
    </source>
</evidence>
<evidence type="ECO:0000259" key="5">
    <source>
        <dbReference type="PROSITE" id="PS51755"/>
    </source>
</evidence>
<evidence type="ECO:0000259" key="4">
    <source>
        <dbReference type="PROSITE" id="PS50110"/>
    </source>
</evidence>
<feature type="modified residue" description="4-aspartylphosphate" evidence="2">
    <location>
        <position position="51"/>
    </location>
</feature>
<dbReference type="PANTHER" id="PTHR48111:SF37">
    <property type="entry name" value="RESPONSE REGULATOR PROTEIN CARR"/>
    <property type="match status" value="1"/>
</dbReference>
<evidence type="ECO:0000256" key="2">
    <source>
        <dbReference type="PROSITE-ProRule" id="PRU00169"/>
    </source>
</evidence>
<sequence length="229" mass="25836">MRILVVEDDPDLRRQLTDALTQSGYAVDQAADGEEGHFLGDTEPYDAVILDLGLPILDGVSVLERWREDGKLFPVLILTARDRWSEKVAGFDAGADDYLTKPFYTEELLARLRALLRRASGHASAHLELGDLRVDTRAARATIKGQPIKLTAHEYRVLSYMMHHQGRVVPRTELVEHIYDQDFDRDSNTIEVFIGRLRKKIGSDYIQTERGLGYRLIDPTSEDASADNA</sequence>
<dbReference type="InterPro" id="IPR011006">
    <property type="entry name" value="CheY-like_superfamily"/>
</dbReference>
<dbReference type="EMBL" id="JBHSSW010000001">
    <property type="protein sequence ID" value="MFC6196592.1"/>
    <property type="molecule type" value="Genomic_DNA"/>
</dbReference>
<keyword evidence="7" id="KW-1185">Reference proteome</keyword>
<dbReference type="PANTHER" id="PTHR48111">
    <property type="entry name" value="REGULATOR OF RPOS"/>
    <property type="match status" value="1"/>
</dbReference>
<keyword evidence="1 3" id="KW-0238">DNA-binding</keyword>
<name>A0ABW1S5D5_9PROT</name>
<evidence type="ECO:0000313" key="6">
    <source>
        <dbReference type="EMBL" id="MFC6196592.1"/>
    </source>
</evidence>
<dbReference type="PROSITE" id="PS50110">
    <property type="entry name" value="RESPONSE_REGULATORY"/>
    <property type="match status" value="1"/>
</dbReference>
<dbReference type="Gene3D" id="3.40.50.2300">
    <property type="match status" value="1"/>
</dbReference>
<evidence type="ECO:0000256" key="3">
    <source>
        <dbReference type="PROSITE-ProRule" id="PRU01091"/>
    </source>
</evidence>
<gene>
    <name evidence="6" type="ORF">ACFQDM_00805</name>
</gene>
<dbReference type="SMART" id="SM00448">
    <property type="entry name" value="REC"/>
    <property type="match status" value="1"/>
</dbReference>
<dbReference type="SUPFAM" id="SSF52172">
    <property type="entry name" value="CheY-like"/>
    <property type="match status" value="1"/>
</dbReference>
<proteinExistence type="predicted"/>
<feature type="domain" description="Response regulatory" evidence="4">
    <location>
        <begin position="2"/>
        <end position="116"/>
    </location>
</feature>
<dbReference type="InterPro" id="IPR039420">
    <property type="entry name" value="WalR-like"/>
</dbReference>
<dbReference type="RefSeq" id="WP_377374190.1">
    <property type="nucleotide sequence ID" value="NZ_JBHSSW010000001.1"/>
</dbReference>
<dbReference type="Pfam" id="PF00486">
    <property type="entry name" value="Trans_reg_C"/>
    <property type="match status" value="1"/>
</dbReference>
<dbReference type="InterPro" id="IPR036388">
    <property type="entry name" value="WH-like_DNA-bd_sf"/>
</dbReference>
<dbReference type="Gene3D" id="1.10.10.10">
    <property type="entry name" value="Winged helix-like DNA-binding domain superfamily/Winged helix DNA-binding domain"/>
    <property type="match status" value="1"/>
</dbReference>
<protein>
    <submittedName>
        <fullName evidence="6">Response regulator transcription factor</fullName>
    </submittedName>
</protein>
<feature type="DNA-binding region" description="OmpR/PhoB-type" evidence="3">
    <location>
        <begin position="124"/>
        <end position="218"/>
    </location>
</feature>
<reference evidence="7" key="1">
    <citation type="journal article" date="2019" name="Int. J. Syst. Evol. Microbiol.">
        <title>The Global Catalogue of Microorganisms (GCM) 10K type strain sequencing project: providing services to taxonomists for standard genome sequencing and annotation.</title>
        <authorList>
            <consortium name="The Broad Institute Genomics Platform"/>
            <consortium name="The Broad Institute Genome Sequencing Center for Infectious Disease"/>
            <person name="Wu L."/>
            <person name="Ma J."/>
        </authorList>
    </citation>
    <scope>NUCLEOTIDE SEQUENCE [LARGE SCALE GENOMIC DNA]</scope>
    <source>
        <strain evidence="7">CGMCC-1.15741</strain>
    </source>
</reference>
<keyword evidence="2" id="KW-0597">Phosphoprotein</keyword>
<dbReference type="Gene3D" id="6.10.250.690">
    <property type="match status" value="1"/>
</dbReference>